<evidence type="ECO:0000313" key="3">
    <source>
        <dbReference type="Proteomes" id="UP000324705"/>
    </source>
</evidence>
<feature type="transmembrane region" description="Helical" evidence="1">
    <location>
        <begin position="58"/>
        <end position="78"/>
    </location>
</feature>
<feature type="transmembrane region" description="Helical" evidence="1">
    <location>
        <begin position="130"/>
        <end position="148"/>
    </location>
</feature>
<organism evidence="2 3">
    <name type="scientific">Triticum turgidum subsp. durum</name>
    <name type="common">Durum wheat</name>
    <name type="synonym">Triticum durum</name>
    <dbReference type="NCBI Taxonomy" id="4567"/>
    <lineage>
        <taxon>Eukaryota</taxon>
        <taxon>Viridiplantae</taxon>
        <taxon>Streptophyta</taxon>
        <taxon>Embryophyta</taxon>
        <taxon>Tracheophyta</taxon>
        <taxon>Spermatophyta</taxon>
        <taxon>Magnoliopsida</taxon>
        <taxon>Liliopsida</taxon>
        <taxon>Poales</taxon>
        <taxon>Poaceae</taxon>
        <taxon>BOP clade</taxon>
        <taxon>Pooideae</taxon>
        <taxon>Triticodae</taxon>
        <taxon>Triticeae</taxon>
        <taxon>Triticinae</taxon>
        <taxon>Triticum</taxon>
    </lineage>
</organism>
<dbReference type="Proteomes" id="UP000324705">
    <property type="component" value="Chromosome 5B"/>
</dbReference>
<evidence type="ECO:0000256" key="1">
    <source>
        <dbReference type="SAM" id="Phobius"/>
    </source>
</evidence>
<dbReference type="Gramene" id="TRITD5Bv1G142800.1">
    <property type="protein sequence ID" value="TRITD5Bv1G142800.1"/>
    <property type="gene ID" value="TRITD5Bv1G142800"/>
</dbReference>
<keyword evidence="3" id="KW-1185">Reference proteome</keyword>
<feature type="transmembrane region" description="Helical" evidence="1">
    <location>
        <begin position="154"/>
        <end position="172"/>
    </location>
</feature>
<protein>
    <submittedName>
        <fullName evidence="2">Uncharacterized protein</fullName>
    </submittedName>
</protein>
<evidence type="ECO:0000313" key="2">
    <source>
        <dbReference type="EMBL" id="VAI33372.1"/>
    </source>
</evidence>
<dbReference type="AlphaFoldDB" id="A0A9R0XB86"/>
<feature type="transmembrane region" description="Helical" evidence="1">
    <location>
        <begin position="98"/>
        <end position="118"/>
    </location>
</feature>
<accession>A0A9R0XB86</accession>
<reference evidence="2 3" key="1">
    <citation type="submission" date="2017-09" db="EMBL/GenBank/DDBJ databases">
        <authorList>
            <consortium name="International Durum Wheat Genome Sequencing Consortium (IDWGSC)"/>
            <person name="Milanesi L."/>
        </authorList>
    </citation>
    <scope>NUCLEOTIDE SEQUENCE [LARGE SCALE GENOMIC DNA]</scope>
    <source>
        <strain evidence="3">cv. Svevo</strain>
    </source>
</reference>
<keyword evidence="1" id="KW-0472">Membrane</keyword>
<dbReference type="EMBL" id="LT934120">
    <property type="protein sequence ID" value="VAI33372.1"/>
    <property type="molecule type" value="Genomic_DNA"/>
</dbReference>
<keyword evidence="1" id="KW-0812">Transmembrane</keyword>
<gene>
    <name evidence="2" type="ORF">TRITD_5Bv1G142800</name>
</gene>
<proteinExistence type="predicted"/>
<keyword evidence="1" id="KW-1133">Transmembrane helix</keyword>
<name>A0A9R0XB86_TRITD</name>
<sequence length="182" mass="20073">MAAYVLLLMISTRYIKIAVIPAIILVFIGALWGKFCVKGRLRHSTNEMANLGSGSEKHQGLLLMVLLSYCLQLMQLVFAHRAELTKGQQNDNFVISHFLLFFSSALGALASMMATLPIGTSPGVAQAQQVLHRTFTVVLMITVHTVAAEWTGEDMVLICMPELIAALVWFTANFDHDNFSCL</sequence>
<feature type="transmembrane region" description="Helical" evidence="1">
    <location>
        <begin position="14"/>
        <end position="37"/>
    </location>
</feature>